<dbReference type="NCBIfam" id="TIGR01036">
    <property type="entry name" value="pyrD_sub2"/>
    <property type="match status" value="1"/>
</dbReference>
<dbReference type="GO" id="GO:0044205">
    <property type="term" value="P:'de novo' UMP biosynthetic process"/>
    <property type="evidence" value="ECO:0007669"/>
    <property type="project" value="UniProtKB-UniPathway"/>
</dbReference>
<evidence type="ECO:0000259" key="16">
    <source>
        <dbReference type="Pfam" id="PF01180"/>
    </source>
</evidence>
<evidence type="ECO:0000256" key="5">
    <source>
        <dbReference type="ARBA" id="ARBA00005359"/>
    </source>
</evidence>
<dbReference type="EC" id="1.3.5.2" evidence="6 14"/>
<evidence type="ECO:0000256" key="2">
    <source>
        <dbReference type="ARBA" id="ARBA00003125"/>
    </source>
</evidence>
<reference evidence="17 18" key="1">
    <citation type="submission" date="2018-04" db="EMBL/GenBank/DDBJ databases">
        <title>Novel Campyloabacter and Helicobacter Species and Strains.</title>
        <authorList>
            <person name="Mannion A.J."/>
            <person name="Shen Z."/>
            <person name="Fox J.G."/>
        </authorList>
    </citation>
    <scope>NUCLEOTIDE SEQUENCE [LARGE SCALE GENOMIC DNA]</scope>
    <source>
        <strain evidence="17 18">MIT 12-6600</strain>
    </source>
</reference>
<evidence type="ECO:0000256" key="14">
    <source>
        <dbReference type="NCBIfam" id="TIGR01036"/>
    </source>
</evidence>
<dbReference type="Pfam" id="PF01180">
    <property type="entry name" value="DHO_dh"/>
    <property type="match status" value="1"/>
</dbReference>
<evidence type="ECO:0000256" key="12">
    <source>
        <dbReference type="ARBA" id="ARBA00023136"/>
    </source>
</evidence>
<evidence type="ECO:0000256" key="6">
    <source>
        <dbReference type="ARBA" id="ARBA00012791"/>
    </source>
</evidence>
<evidence type="ECO:0000256" key="1">
    <source>
        <dbReference type="ARBA" id="ARBA00001917"/>
    </source>
</evidence>
<evidence type="ECO:0000256" key="8">
    <source>
        <dbReference type="ARBA" id="ARBA00022630"/>
    </source>
</evidence>
<keyword evidence="9" id="KW-0288">FMN</keyword>
<dbReference type="InterPro" id="IPR013785">
    <property type="entry name" value="Aldolase_TIM"/>
</dbReference>
<dbReference type="InterPro" id="IPR005719">
    <property type="entry name" value="Dihydroorotate_DH_2"/>
</dbReference>
<evidence type="ECO:0000313" key="18">
    <source>
        <dbReference type="Proteomes" id="UP000256514"/>
    </source>
</evidence>
<dbReference type="NCBIfam" id="NF003652">
    <property type="entry name" value="PRK05286.2-5"/>
    <property type="match status" value="1"/>
</dbReference>
<gene>
    <name evidence="17" type="ORF">CQA54_01580</name>
</gene>
<dbReference type="RefSeq" id="WP_115570468.1">
    <property type="nucleotide sequence ID" value="NZ_NXLT01000001.1"/>
</dbReference>
<dbReference type="PANTHER" id="PTHR48109:SF4">
    <property type="entry name" value="DIHYDROOROTATE DEHYDROGENASE (QUINONE), MITOCHONDRIAL"/>
    <property type="match status" value="1"/>
</dbReference>
<feature type="compositionally biased region" description="Polar residues" evidence="15">
    <location>
        <begin position="364"/>
        <end position="373"/>
    </location>
</feature>
<dbReference type="PROSITE" id="PS00912">
    <property type="entry name" value="DHODEHASE_2"/>
    <property type="match status" value="1"/>
</dbReference>
<feature type="domain" description="Dihydroorotate dehydrogenase catalytic" evidence="16">
    <location>
        <begin position="49"/>
        <end position="333"/>
    </location>
</feature>
<feature type="region of interest" description="Disordered" evidence="15">
    <location>
        <begin position="347"/>
        <end position="392"/>
    </location>
</feature>
<keyword evidence="8" id="KW-0285">Flavoprotein</keyword>
<comment type="similarity">
    <text evidence="5">Belongs to the dihydroorotate dehydrogenase family. Type 2 subfamily.</text>
</comment>
<dbReference type="InterPro" id="IPR050074">
    <property type="entry name" value="DHO_dehydrogenase"/>
</dbReference>
<evidence type="ECO:0000256" key="10">
    <source>
        <dbReference type="ARBA" id="ARBA00022975"/>
    </source>
</evidence>
<dbReference type="NCBIfam" id="NF003649">
    <property type="entry name" value="PRK05286.2-2"/>
    <property type="match status" value="1"/>
</dbReference>
<accession>A0A3D8IU42</accession>
<dbReference type="GO" id="GO:0106430">
    <property type="term" value="F:dihydroorotate dehydrogenase (quinone) activity"/>
    <property type="evidence" value="ECO:0007669"/>
    <property type="project" value="UniProtKB-EC"/>
</dbReference>
<evidence type="ECO:0000256" key="13">
    <source>
        <dbReference type="ARBA" id="ARBA00048639"/>
    </source>
</evidence>
<dbReference type="Proteomes" id="UP000256514">
    <property type="component" value="Unassembled WGS sequence"/>
</dbReference>
<sequence>MYQNFKQLLFKLDAEKAHNLAELFLRKIAPLPLVQDFLAWQFVHYDKRLTNTLDSLCFPNPVGISAGFDKNATMLKGLSTLGFGFIEVGTITQAPQSGNPKPRLFRFPQAHSLQNMMGFNNVGVSKIAKRLQQCYPFSIPVGANIGKNKIIAQSDSLQNYENTLKELLNLADYFVFNVSSPNTPQLRDLQNKSFVASLFKMARQHTQKPVFLKISPDMHTDDMLEVIESAIKHGCSGIIATNTSIDYSLLQGAKDQGGISGEALKQRSREVFASIAKEFFGKTLLISAGGIDNANEAYERIKMGASLVQIYTGLIYQGPSLPKRINEGIIENLEADGFHHISEAIGANHTKKSKHNDEVKVAQASESQATQSPKNKRPKITTKRTKANEADT</sequence>
<protein>
    <recommendedName>
        <fullName evidence="7 14">Dihydroorotate dehydrogenase (quinone)</fullName>
        <ecNumber evidence="6 14">1.3.5.2</ecNumber>
    </recommendedName>
</protein>
<keyword evidence="12" id="KW-0472">Membrane</keyword>
<dbReference type="SUPFAM" id="SSF51395">
    <property type="entry name" value="FMN-linked oxidoreductases"/>
    <property type="match status" value="1"/>
</dbReference>
<evidence type="ECO:0000256" key="4">
    <source>
        <dbReference type="ARBA" id="ARBA00005161"/>
    </source>
</evidence>
<comment type="cofactor">
    <cofactor evidence="1">
        <name>FMN</name>
        <dbReference type="ChEBI" id="CHEBI:58210"/>
    </cofactor>
</comment>
<keyword evidence="11" id="KW-0560">Oxidoreductase</keyword>
<dbReference type="UniPathway" id="UPA00070">
    <property type="reaction ID" value="UER00946"/>
</dbReference>
<dbReference type="AlphaFoldDB" id="A0A3D8IU42"/>
<evidence type="ECO:0000256" key="15">
    <source>
        <dbReference type="SAM" id="MobiDB-lite"/>
    </source>
</evidence>
<dbReference type="CDD" id="cd04738">
    <property type="entry name" value="DHOD_2_like"/>
    <property type="match status" value="1"/>
</dbReference>
<evidence type="ECO:0000256" key="3">
    <source>
        <dbReference type="ARBA" id="ARBA00004370"/>
    </source>
</evidence>
<organism evidence="17 18">
    <name type="scientific">Helicobacter equorum</name>
    <dbReference type="NCBI Taxonomy" id="361872"/>
    <lineage>
        <taxon>Bacteria</taxon>
        <taxon>Pseudomonadati</taxon>
        <taxon>Campylobacterota</taxon>
        <taxon>Epsilonproteobacteria</taxon>
        <taxon>Campylobacterales</taxon>
        <taxon>Helicobacteraceae</taxon>
        <taxon>Helicobacter</taxon>
    </lineage>
</organism>
<evidence type="ECO:0000256" key="7">
    <source>
        <dbReference type="ARBA" id="ARBA00018366"/>
    </source>
</evidence>
<dbReference type="OrthoDB" id="9802377at2"/>
<dbReference type="GO" id="GO:0006207">
    <property type="term" value="P:'de novo' pyrimidine nucleobase biosynthetic process"/>
    <property type="evidence" value="ECO:0007669"/>
    <property type="project" value="UniProtKB-UniRule"/>
</dbReference>
<evidence type="ECO:0000313" key="17">
    <source>
        <dbReference type="EMBL" id="RDU68523.1"/>
    </source>
</evidence>
<comment type="function">
    <text evidence="2">Catalyzes the conversion of dihydroorotate to orotate with quinone as electron acceptor.</text>
</comment>
<dbReference type="PROSITE" id="PS00911">
    <property type="entry name" value="DHODEHASE_1"/>
    <property type="match status" value="1"/>
</dbReference>
<dbReference type="InterPro" id="IPR001295">
    <property type="entry name" value="Dihydroorotate_DH_CS"/>
</dbReference>
<comment type="pathway">
    <text evidence="4">Pyrimidine metabolism; UMP biosynthesis via de novo pathway; orotate from (S)-dihydroorotate (quinone route): step 1/1.</text>
</comment>
<comment type="caution">
    <text evidence="17">The sequence shown here is derived from an EMBL/GenBank/DDBJ whole genome shotgun (WGS) entry which is preliminary data.</text>
</comment>
<evidence type="ECO:0000256" key="9">
    <source>
        <dbReference type="ARBA" id="ARBA00022643"/>
    </source>
</evidence>
<feature type="compositionally biased region" description="Basic residues" evidence="15">
    <location>
        <begin position="374"/>
        <end position="385"/>
    </location>
</feature>
<name>A0A3D8IU42_9HELI</name>
<keyword evidence="18" id="KW-1185">Reference proteome</keyword>
<comment type="catalytic activity">
    <reaction evidence="13">
        <text>(S)-dihydroorotate + a quinone = orotate + a quinol</text>
        <dbReference type="Rhea" id="RHEA:30187"/>
        <dbReference type="ChEBI" id="CHEBI:24646"/>
        <dbReference type="ChEBI" id="CHEBI:30839"/>
        <dbReference type="ChEBI" id="CHEBI:30864"/>
        <dbReference type="ChEBI" id="CHEBI:132124"/>
        <dbReference type="EC" id="1.3.5.2"/>
    </reaction>
</comment>
<dbReference type="EMBL" id="NXLT01000001">
    <property type="protein sequence ID" value="RDU68523.1"/>
    <property type="molecule type" value="Genomic_DNA"/>
</dbReference>
<dbReference type="PANTHER" id="PTHR48109">
    <property type="entry name" value="DIHYDROOROTATE DEHYDROGENASE (QUINONE), MITOCHONDRIAL-RELATED"/>
    <property type="match status" value="1"/>
</dbReference>
<comment type="subcellular location">
    <subcellularLocation>
        <location evidence="3">Membrane</location>
    </subcellularLocation>
</comment>
<proteinExistence type="inferred from homology"/>
<evidence type="ECO:0000256" key="11">
    <source>
        <dbReference type="ARBA" id="ARBA00023002"/>
    </source>
</evidence>
<dbReference type="GO" id="GO:0005737">
    <property type="term" value="C:cytoplasm"/>
    <property type="evidence" value="ECO:0007669"/>
    <property type="project" value="InterPro"/>
</dbReference>
<dbReference type="Gene3D" id="3.20.20.70">
    <property type="entry name" value="Aldolase class I"/>
    <property type="match status" value="1"/>
</dbReference>
<keyword evidence="10" id="KW-0665">Pyrimidine biosynthesis</keyword>
<dbReference type="InterPro" id="IPR005720">
    <property type="entry name" value="Dihydroorotate_DH_cat"/>
</dbReference>
<dbReference type="GO" id="GO:0005886">
    <property type="term" value="C:plasma membrane"/>
    <property type="evidence" value="ECO:0007669"/>
    <property type="project" value="TreeGrafter"/>
</dbReference>